<dbReference type="STRING" id="321763.SAMN04488692_12922"/>
<dbReference type="InterPro" id="IPR006680">
    <property type="entry name" value="Amidohydro-rel"/>
</dbReference>
<keyword evidence="3" id="KW-1185">Reference proteome</keyword>
<organism evidence="2 3">
    <name type="scientific">Halarsenatibacter silvermanii</name>
    <dbReference type="NCBI Taxonomy" id="321763"/>
    <lineage>
        <taxon>Bacteria</taxon>
        <taxon>Bacillati</taxon>
        <taxon>Bacillota</taxon>
        <taxon>Clostridia</taxon>
        <taxon>Halanaerobiales</taxon>
        <taxon>Halarsenatibacteraceae</taxon>
        <taxon>Halarsenatibacter</taxon>
    </lineage>
</organism>
<dbReference type="SUPFAM" id="SSF51338">
    <property type="entry name" value="Composite domain of metallo-dependent hydrolases"/>
    <property type="match status" value="1"/>
</dbReference>
<dbReference type="GO" id="GO:0016810">
    <property type="term" value="F:hydrolase activity, acting on carbon-nitrogen (but not peptide) bonds"/>
    <property type="evidence" value="ECO:0007669"/>
    <property type="project" value="InterPro"/>
</dbReference>
<feature type="domain" description="Amidohydrolase-related" evidence="1">
    <location>
        <begin position="55"/>
        <end position="381"/>
    </location>
</feature>
<gene>
    <name evidence="2" type="ORF">SAMN04488692_12922</name>
</gene>
<accession>A0A1G9SJV1</accession>
<evidence type="ECO:0000259" key="1">
    <source>
        <dbReference type="Pfam" id="PF01979"/>
    </source>
</evidence>
<dbReference type="InterPro" id="IPR057744">
    <property type="entry name" value="OTAase-like"/>
</dbReference>
<dbReference type="Pfam" id="PF01979">
    <property type="entry name" value="Amidohydro_1"/>
    <property type="match status" value="1"/>
</dbReference>
<dbReference type="AlphaFoldDB" id="A0A1G9SJV1"/>
<protein>
    <submittedName>
        <fullName evidence="2">Imidazolonepropionase</fullName>
    </submittedName>
</protein>
<dbReference type="EMBL" id="FNGO01000029">
    <property type="protein sequence ID" value="SDM35699.1"/>
    <property type="molecule type" value="Genomic_DNA"/>
</dbReference>
<dbReference type="SUPFAM" id="SSF51556">
    <property type="entry name" value="Metallo-dependent hydrolases"/>
    <property type="match status" value="1"/>
</dbReference>
<sequence>MQLLKSSLILTGSDLKPLEDAAVLISKEGEIVKCGRQQELEIPDGTEVIDHSGKIIMPGLIDAHVHLCLKPVADPFEILLEESPGRTAIRAVEHARKTLKAGVTTVRDMSGKDYVDLDLRDAVAEGNIVGPRILASGKNLAMTGGHGWPTAEEVDGPAQARRGARKQIKEGADQIKIMATGGVMTEGVQPGAPQMTEDEMRAAIEEAHKADRKTAAHAQGTEGIKNALRAGIDSIEHGIFLDEKSIKLMKENEVFLVPTLAAPHWISEKGSEAGIPEYAVKKSDDIIEDHQQSFQAAYQAGVKIALGTDAGTPFNEHGKNTKELKLMVENGMTPQEALTAATSRGAELLGISAETGSIEPGCQADLLVLEKNPLEDIENIETLERIYLQGSEIIPGTV</sequence>
<dbReference type="InterPro" id="IPR051781">
    <property type="entry name" value="Metallo-dep_Hydrolase"/>
</dbReference>
<reference evidence="2 3" key="1">
    <citation type="submission" date="2016-10" db="EMBL/GenBank/DDBJ databases">
        <authorList>
            <person name="de Groot N.N."/>
        </authorList>
    </citation>
    <scope>NUCLEOTIDE SEQUENCE [LARGE SCALE GENOMIC DNA]</scope>
    <source>
        <strain evidence="2 3">SLAS-1</strain>
    </source>
</reference>
<dbReference type="InterPro" id="IPR011059">
    <property type="entry name" value="Metal-dep_hydrolase_composite"/>
</dbReference>
<proteinExistence type="predicted"/>
<dbReference type="PANTHER" id="PTHR43135">
    <property type="entry name" value="ALPHA-D-RIBOSE 1-METHYLPHOSPHONATE 5-TRIPHOSPHATE DIPHOSPHATASE"/>
    <property type="match status" value="1"/>
</dbReference>
<dbReference type="Gene3D" id="2.30.40.10">
    <property type="entry name" value="Urease, subunit C, domain 1"/>
    <property type="match status" value="1"/>
</dbReference>
<dbReference type="Proteomes" id="UP000199476">
    <property type="component" value="Unassembled WGS sequence"/>
</dbReference>
<evidence type="ECO:0000313" key="3">
    <source>
        <dbReference type="Proteomes" id="UP000199476"/>
    </source>
</evidence>
<dbReference type="CDD" id="cd01299">
    <property type="entry name" value="Met_dep_hydrolase_A"/>
    <property type="match status" value="1"/>
</dbReference>
<evidence type="ECO:0000313" key="2">
    <source>
        <dbReference type="EMBL" id="SDM35699.1"/>
    </source>
</evidence>
<name>A0A1G9SJV1_9FIRM</name>
<dbReference type="Gene3D" id="3.20.20.140">
    <property type="entry name" value="Metal-dependent hydrolases"/>
    <property type="match status" value="1"/>
</dbReference>
<dbReference type="PANTHER" id="PTHR43135:SF3">
    <property type="entry name" value="ALPHA-D-RIBOSE 1-METHYLPHOSPHONATE 5-TRIPHOSPHATE DIPHOSPHATASE"/>
    <property type="match status" value="1"/>
</dbReference>
<dbReference type="InterPro" id="IPR032466">
    <property type="entry name" value="Metal_Hydrolase"/>
</dbReference>